<dbReference type="CDD" id="cd16917">
    <property type="entry name" value="HATPase_UhpB-NarQ-NarX-like"/>
    <property type="match status" value="1"/>
</dbReference>
<dbReference type="InterPro" id="IPR013783">
    <property type="entry name" value="Ig-like_fold"/>
</dbReference>
<keyword evidence="2" id="KW-0472">Membrane</keyword>
<dbReference type="Pfam" id="PF07494">
    <property type="entry name" value="Reg_prop"/>
    <property type="match status" value="3"/>
</dbReference>
<dbReference type="InterPro" id="IPR015943">
    <property type="entry name" value="WD40/YVTN_repeat-like_dom_sf"/>
</dbReference>
<dbReference type="SUPFAM" id="SSF55874">
    <property type="entry name" value="ATPase domain of HSP90 chaperone/DNA topoisomerase II/histidine kinase"/>
    <property type="match status" value="1"/>
</dbReference>
<proteinExistence type="predicted"/>
<keyword evidence="2" id="KW-1133">Transmembrane helix</keyword>
<comment type="caution">
    <text evidence="4">The sequence shown here is derived from an EMBL/GenBank/DDBJ whole genome shotgun (WGS) entry which is preliminary data.</text>
</comment>
<dbReference type="SUPFAM" id="SSF63829">
    <property type="entry name" value="Calcium-dependent phosphotriesterase"/>
    <property type="match status" value="2"/>
</dbReference>
<feature type="transmembrane region" description="Helical" evidence="2">
    <location>
        <begin position="776"/>
        <end position="796"/>
    </location>
</feature>
<dbReference type="InterPro" id="IPR011123">
    <property type="entry name" value="Y_Y_Y"/>
</dbReference>
<dbReference type="PANTHER" id="PTHR43547:SF2">
    <property type="entry name" value="HYBRID SIGNAL TRANSDUCTION HISTIDINE KINASE C"/>
    <property type="match status" value="1"/>
</dbReference>
<dbReference type="Gene3D" id="3.30.565.10">
    <property type="entry name" value="Histidine kinase-like ATPase, C-terminal domain"/>
    <property type="match status" value="1"/>
</dbReference>
<dbReference type="Gene3D" id="1.20.5.1930">
    <property type="match status" value="1"/>
</dbReference>
<sequence>MKLNPLILCIIIITSLQLAQINIRSIESFDVKNGLSQNSVYSILIDSRNLIWIGTESGLNKYDGYDFTPLHSFDSHNSLTSRGFVYDILEDRNGNIWYASENNLNKLNIYSESVDKLNSLLKTDYHFANNTVTKLYIDTQNNLWFGTFGSGFYKVSNDFNDIKNYRNDPDSTGDSSLDYIQDIYEGENGNFWIATYDGLVQLSENENKLRNIFNEVEYEHLRHTTILKIIPFDKELMLFTDGKGILIHNFESDNVYEFDVNINNRLKNFRLRDAAIDGDGKIWICTIGGGVFQLDIGNKSLYNIGDFVDGKSKSALNYSLSIIIDPSGIVWVGTQHDGILKIVTGEKKIHTINNSVADYGIIENNVVHAASKDRFNKIWLATISGLYKIDPSERKIKKLKVSNEFTQYYNRIYDIQFVNNSAWISLGPLLIKHDLSSDNYEIFDVKLGGNISELFVITEDKFFLGSTWGNIAFYNPLTKVLNKISFDDSSSTPRMIYDTYLDNKFHLWIGTTNGLFFIDLMNDALIAGKLQISLRSEFITSITSCDNNTLWLGTYGDGIYSYNISNSKLSHYGYKEGFPDYIIYGLTCDENNKLWMSSNKGIFEYDPELNHLHTLDPSDGLQGYEFNSKAYSKSVDGELLFGGINGLNHFYPEDIQRNLKPPPVIIKKVILYDSLIISNVGFGYDKIYEFSYDQNLLSFEFAALDYVNPVKNSYRYRLEGVSESWINNGKKRYVTFPNISPGEYTFTVTGSNNDQVFNEEGVSFSFVIYPPFWATWWFRTILIITFLALVFSLYMMRIKNQEKRIKEIEAIRKNIADDFHDDLGHKLTRISLYSEMIRNQEQFGTNKQVYLDKINDAANSLFYETKDFIWSLDPGNDSVYDVLVYLKDFGDDFFSRSGIAFKVESIDENFKMFALPMKWKREIILIFKEGMNNIIKHSGATYTELKAILNKNEFTLSLCDNGKGFEVNENKLKGNGLTSIEKRTSVINGNLEIISSEKGTTIKLSLNIDGVKK</sequence>
<dbReference type="AlphaFoldDB" id="A0A0W8FW82"/>
<feature type="domain" description="Two component regulator three Y" evidence="3">
    <location>
        <begin position="705"/>
        <end position="768"/>
    </location>
</feature>
<accession>A0A0W8FW82</accession>
<protein>
    <submittedName>
        <fullName evidence="4">Sensor histidine kinase</fullName>
    </submittedName>
</protein>
<dbReference type="InterPro" id="IPR011110">
    <property type="entry name" value="Reg_prop"/>
</dbReference>
<evidence type="ECO:0000256" key="2">
    <source>
        <dbReference type="SAM" id="Phobius"/>
    </source>
</evidence>
<dbReference type="EMBL" id="LNQE01000770">
    <property type="protein sequence ID" value="KUG25105.1"/>
    <property type="molecule type" value="Genomic_DNA"/>
</dbReference>
<dbReference type="Pfam" id="PF07495">
    <property type="entry name" value="Y_Y_Y"/>
    <property type="match status" value="1"/>
</dbReference>
<dbReference type="Gene3D" id="2.130.10.10">
    <property type="entry name" value="YVTN repeat-like/Quinoprotein amine dehydrogenase"/>
    <property type="match status" value="3"/>
</dbReference>
<organism evidence="4">
    <name type="scientific">hydrocarbon metagenome</name>
    <dbReference type="NCBI Taxonomy" id="938273"/>
    <lineage>
        <taxon>unclassified sequences</taxon>
        <taxon>metagenomes</taxon>
        <taxon>ecological metagenomes</taxon>
    </lineage>
</organism>
<evidence type="ECO:0000313" key="4">
    <source>
        <dbReference type="EMBL" id="KUG25105.1"/>
    </source>
</evidence>
<keyword evidence="1" id="KW-0597">Phosphoprotein</keyword>
<keyword evidence="4" id="KW-0808">Transferase</keyword>
<evidence type="ECO:0000259" key="3">
    <source>
        <dbReference type="Pfam" id="PF07495"/>
    </source>
</evidence>
<gene>
    <name evidence="4" type="ORF">ASZ90_005075</name>
</gene>
<dbReference type="Gene3D" id="2.60.40.10">
    <property type="entry name" value="Immunoglobulins"/>
    <property type="match status" value="1"/>
</dbReference>
<name>A0A0W8FW82_9ZZZZ</name>
<evidence type="ECO:0000256" key="1">
    <source>
        <dbReference type="ARBA" id="ARBA00022553"/>
    </source>
</evidence>
<dbReference type="PANTHER" id="PTHR43547">
    <property type="entry name" value="TWO-COMPONENT HISTIDINE KINASE"/>
    <property type="match status" value="1"/>
</dbReference>
<keyword evidence="4" id="KW-0418">Kinase</keyword>
<dbReference type="GO" id="GO:0000155">
    <property type="term" value="F:phosphorelay sensor kinase activity"/>
    <property type="evidence" value="ECO:0007669"/>
    <property type="project" value="TreeGrafter"/>
</dbReference>
<keyword evidence="2" id="KW-0812">Transmembrane</keyword>
<reference evidence="4" key="1">
    <citation type="journal article" date="2015" name="Proc. Natl. Acad. Sci. U.S.A.">
        <title>Networks of energetic and metabolic interactions define dynamics in microbial communities.</title>
        <authorList>
            <person name="Embree M."/>
            <person name="Liu J.K."/>
            <person name="Al-Bassam M.M."/>
            <person name="Zengler K."/>
        </authorList>
    </citation>
    <scope>NUCLEOTIDE SEQUENCE</scope>
</reference>
<dbReference type="InterPro" id="IPR036890">
    <property type="entry name" value="HATPase_C_sf"/>
</dbReference>